<dbReference type="Pfam" id="PF13584">
    <property type="entry name" value="BatD"/>
    <property type="match status" value="1"/>
</dbReference>
<accession>A0A8J8FA94</accession>
<sequence>MIKQGQHGYFCNTNNIMGKLYFIFFFLCLAITIKAQQPPAQLPSLINGEKNNTPGKLTPEAIIKKNIFIKTSLSKPTVFVGEPVLVTYQLYTALSSQGRVSKQPSFNGCSVIELTNEKEEFEEIINGKRFHVFTVRKVQITPLQEGKLTLGNVTVENIVQLTVNNTVNSYTSNISNQPFSVQVIPLPANNKPAGFSGLIGNYTIAASVDTNTIPVGENILLHVDITGTGNIGLAHLPEVKWPAHTEHFDATDSQQVNQDNFPVQGIASFDIPFIGTATGNITIPAIPLCFFDPLTQQYKTTVSNAITIHVTKAISHEEQMQGIITEEVSNSKYLWIVAGIGITVLTAFSLSSRRKQKQQKKIPDTPAPQPMQTIKIPAAITEQQLMAALRHIKTANNSTAFFTKAKSFILLAMQYVTGDTSTEMSLLVQQLNNHSSTRDFATSCTTLYNTCNEQLYAPVNDEAVEVDLYDALSKLAAQFVAIKTASTSE</sequence>
<feature type="transmembrane region" description="Helical" evidence="1">
    <location>
        <begin position="333"/>
        <end position="351"/>
    </location>
</feature>
<evidence type="ECO:0000313" key="2">
    <source>
        <dbReference type="EMBL" id="NNV54040.1"/>
    </source>
</evidence>
<dbReference type="AlphaFoldDB" id="A0A8J8FA94"/>
<keyword evidence="1" id="KW-0472">Membrane</keyword>
<evidence type="ECO:0000256" key="1">
    <source>
        <dbReference type="SAM" id="Phobius"/>
    </source>
</evidence>
<evidence type="ECO:0000313" key="3">
    <source>
        <dbReference type="Proteomes" id="UP000598971"/>
    </source>
</evidence>
<reference evidence="2" key="1">
    <citation type="submission" date="2019-10" db="EMBL/GenBank/DDBJ databases">
        <title>Draft genome sequence of Panacibacter sp. KCS-6.</title>
        <authorList>
            <person name="Yim K.J."/>
        </authorList>
    </citation>
    <scope>NUCLEOTIDE SEQUENCE</scope>
    <source>
        <strain evidence="2">KCS-6</strain>
    </source>
</reference>
<keyword evidence="3" id="KW-1185">Reference proteome</keyword>
<protein>
    <recommendedName>
        <fullName evidence="4">Protein BatD</fullName>
    </recommendedName>
</protein>
<dbReference type="EMBL" id="WHPF01000001">
    <property type="protein sequence ID" value="NNV54040.1"/>
    <property type="molecule type" value="Genomic_DNA"/>
</dbReference>
<organism evidence="2 3">
    <name type="scientific">Limnovirga soli</name>
    <dbReference type="NCBI Taxonomy" id="2656915"/>
    <lineage>
        <taxon>Bacteria</taxon>
        <taxon>Pseudomonadati</taxon>
        <taxon>Bacteroidota</taxon>
        <taxon>Chitinophagia</taxon>
        <taxon>Chitinophagales</taxon>
        <taxon>Chitinophagaceae</taxon>
        <taxon>Limnovirga</taxon>
    </lineage>
</organism>
<keyword evidence="1" id="KW-0812">Transmembrane</keyword>
<dbReference type="PANTHER" id="PTHR40940:SF2">
    <property type="entry name" value="BATD"/>
    <property type="match status" value="1"/>
</dbReference>
<keyword evidence="1" id="KW-1133">Transmembrane helix</keyword>
<dbReference type="PANTHER" id="PTHR40940">
    <property type="entry name" value="PROTEIN BATD-RELATED"/>
    <property type="match status" value="1"/>
</dbReference>
<name>A0A8J8FA94_9BACT</name>
<evidence type="ECO:0008006" key="4">
    <source>
        <dbReference type="Google" id="ProtNLM"/>
    </source>
</evidence>
<dbReference type="InterPro" id="IPR025738">
    <property type="entry name" value="BatD"/>
</dbReference>
<gene>
    <name evidence="2" type="ORF">GD597_01125</name>
</gene>
<dbReference type="Proteomes" id="UP000598971">
    <property type="component" value="Unassembled WGS sequence"/>
</dbReference>
<proteinExistence type="predicted"/>
<comment type="caution">
    <text evidence="2">The sequence shown here is derived from an EMBL/GenBank/DDBJ whole genome shotgun (WGS) entry which is preliminary data.</text>
</comment>